<sequence length="408" mass="43743">MDGGSISGIAADLAARGLNGASEAELLSAFCSACRAAGLPLDRAVAVIDTLHPVHEGRAFQWDSEAGVPPESEYGPTNEGEALASWQRSAFYRLWSGTDTEIRRRLGFGDPADFSMLDKLAEAGHTDFIALGHRFAPDGTIGEMDSFLSYFATRHPGGFREGDVEALRALLPTLALAIKCTALARIARTIAEVYLGEDAAGQVLSGKIRRGQPERISAVIWFSDLLGYTKLSDSAAPDEVLTLLDDYGEAVISAVHAEGGNVLKLVGDGVLAIFKADAPDDASCAALRAERRLRERLAELNASRRAENRPTTDVYIGLHIGEVFYGNIGSEQRLDFTVIGPAVNEVSRIASMCRSVDVNVLMSTDFFEALPAERRASLACVGRFALRGVQRIQSLHTLEAARLAGYSG</sequence>
<accession>A0ACD4NMJ6</accession>
<organism evidence="1 2">
    <name type="scientific">Antarcticirhabdus aurantiaca</name>
    <dbReference type="NCBI Taxonomy" id="2606717"/>
    <lineage>
        <taxon>Bacteria</taxon>
        <taxon>Pseudomonadati</taxon>
        <taxon>Pseudomonadota</taxon>
        <taxon>Alphaproteobacteria</taxon>
        <taxon>Hyphomicrobiales</taxon>
        <taxon>Aurantimonadaceae</taxon>
        <taxon>Antarcticirhabdus</taxon>
    </lineage>
</organism>
<evidence type="ECO:0000313" key="1">
    <source>
        <dbReference type="EMBL" id="WAJ28092.1"/>
    </source>
</evidence>
<keyword evidence="2" id="KW-1185">Reference proteome</keyword>
<reference evidence="1" key="1">
    <citation type="submission" date="2022-11" db="EMBL/GenBank/DDBJ databases">
        <title>beta-Carotene-producing bacterium, Jeongeuplla avenae sp. nov., alleviates the salt stress of Arabidopsis seedlings.</title>
        <authorList>
            <person name="Jiang L."/>
            <person name="Lee J."/>
        </authorList>
    </citation>
    <scope>NUCLEOTIDE SEQUENCE</scope>
    <source>
        <strain evidence="1">DY_R2A_6</strain>
    </source>
</reference>
<proteinExistence type="predicted"/>
<dbReference type="Proteomes" id="UP001163223">
    <property type="component" value="Chromosome"/>
</dbReference>
<dbReference type="EMBL" id="CP113520">
    <property type="protein sequence ID" value="WAJ28092.1"/>
    <property type="molecule type" value="Genomic_DNA"/>
</dbReference>
<gene>
    <name evidence="1" type="ORF">OXU80_25250</name>
</gene>
<evidence type="ECO:0000313" key="2">
    <source>
        <dbReference type="Proteomes" id="UP001163223"/>
    </source>
</evidence>
<name>A0ACD4NMJ6_9HYPH</name>
<protein>
    <submittedName>
        <fullName evidence="1">Adenylate/guanylate cyclase domain-containing protein</fullName>
    </submittedName>
</protein>